<dbReference type="OMA" id="MYPADAG"/>
<dbReference type="InterPro" id="IPR006563">
    <property type="entry name" value="POX_dom"/>
</dbReference>
<evidence type="ECO:0000259" key="2">
    <source>
        <dbReference type="SMART" id="SM00574"/>
    </source>
</evidence>
<reference evidence="3" key="1">
    <citation type="submission" date="2021-03" db="EMBL/GenBank/DDBJ databases">
        <authorList>
            <consortium name="Genoscope - CEA"/>
            <person name="William W."/>
        </authorList>
    </citation>
    <scope>NUCLEOTIDE SEQUENCE</scope>
    <source>
        <strain evidence="3">Doubled-haploid Pahang</strain>
    </source>
</reference>
<proteinExistence type="predicted"/>
<evidence type="ECO:0000313" key="3">
    <source>
        <dbReference type="EMBL" id="CAG1861452.1"/>
    </source>
</evidence>
<dbReference type="SMART" id="SM00574">
    <property type="entry name" value="POX"/>
    <property type="match status" value="1"/>
</dbReference>
<dbReference type="Proteomes" id="UP000012960">
    <property type="component" value="Unplaced"/>
</dbReference>
<sequence length="380" mass="41702">MTKDATTVLQQRDDPSSCCFKRFWSAYRRGREYMSTFFLNPSNQMDKIPNLHMREPGHYRSSGASVLGNLQYHNYSSSIAISDTLAAGDTQPQQNSIELSVSLGSTRGNLDTVTSCTGEHAYGSWKDGKNEMSFMQTVSVAIEDEEDLLHGNEPQISLQRELGMLDRQSLSLQLSDVSTMPCQGLSLSLTTQIPVPSIQYLPGSSDLSLFCPHQTTSGSGVSCRNQNYQNMTVHANNCQHSHPSVASPVLNFKYLKAGQQLLNEVVNVHKALKQHSDKAQNLHSSPINSMDKDGTAKSKGEGKSTNPQDSTINSSTELSLSETQDLQDKVTKLLAMLDEMQTTVSSFDEVVGPEAAKPYTALALQTISRHFRCLRDAIGG</sequence>
<dbReference type="EnsemblPlants" id="Ma02_t08340.1">
    <property type="protein sequence ID" value="Ma02_p08340.1"/>
    <property type="gene ID" value="Ma02_g08340"/>
</dbReference>
<accession>A0A804I0K7</accession>
<evidence type="ECO:0000313" key="4">
    <source>
        <dbReference type="EnsemblPlants" id="Ma02_p08340.1"/>
    </source>
</evidence>
<dbReference type="InParanoid" id="A0A804I0K7"/>
<evidence type="ECO:0000256" key="1">
    <source>
        <dbReference type="SAM" id="MobiDB-lite"/>
    </source>
</evidence>
<evidence type="ECO:0000313" key="5">
    <source>
        <dbReference type="Proteomes" id="UP000012960"/>
    </source>
</evidence>
<dbReference type="OrthoDB" id="10056939at2759"/>
<dbReference type="Pfam" id="PF07526">
    <property type="entry name" value="POX"/>
    <property type="match status" value="1"/>
</dbReference>
<feature type="compositionally biased region" description="Basic and acidic residues" evidence="1">
    <location>
        <begin position="290"/>
        <end position="302"/>
    </location>
</feature>
<reference evidence="4" key="2">
    <citation type="submission" date="2021-05" db="UniProtKB">
        <authorList>
            <consortium name="EnsemblPlants"/>
        </authorList>
    </citation>
    <scope>IDENTIFICATION</scope>
    <source>
        <strain evidence="4">subsp. malaccensis</strain>
    </source>
</reference>
<feature type="region of interest" description="Disordered" evidence="1">
    <location>
        <begin position="274"/>
        <end position="323"/>
    </location>
</feature>
<dbReference type="EMBL" id="HG996467">
    <property type="protein sequence ID" value="CAG1861452.1"/>
    <property type="molecule type" value="Genomic_DNA"/>
</dbReference>
<keyword evidence="5" id="KW-1185">Reference proteome</keyword>
<feature type="compositionally biased region" description="Polar residues" evidence="1">
    <location>
        <begin position="303"/>
        <end position="323"/>
    </location>
</feature>
<name>A0A804I0K7_MUSAM</name>
<dbReference type="Gramene" id="Ma02_t08340.1">
    <property type="protein sequence ID" value="Ma02_p08340.1"/>
    <property type="gene ID" value="Ma02_g08340"/>
</dbReference>
<feature type="domain" description="POX" evidence="2">
    <location>
        <begin position="243"/>
        <end position="380"/>
    </location>
</feature>
<gene>
    <name evidence="3" type="ORF">GSMUA_63460.1</name>
</gene>
<dbReference type="AlphaFoldDB" id="A0A804I0K7"/>
<protein>
    <submittedName>
        <fullName evidence="3">(wild Malaysian banana) hypothetical protein</fullName>
    </submittedName>
</protein>
<organism evidence="4 5">
    <name type="scientific">Musa acuminata subsp. malaccensis</name>
    <name type="common">Wild banana</name>
    <name type="synonym">Musa malaccensis</name>
    <dbReference type="NCBI Taxonomy" id="214687"/>
    <lineage>
        <taxon>Eukaryota</taxon>
        <taxon>Viridiplantae</taxon>
        <taxon>Streptophyta</taxon>
        <taxon>Embryophyta</taxon>
        <taxon>Tracheophyta</taxon>
        <taxon>Spermatophyta</taxon>
        <taxon>Magnoliopsida</taxon>
        <taxon>Liliopsida</taxon>
        <taxon>Zingiberales</taxon>
        <taxon>Musaceae</taxon>
        <taxon>Musa</taxon>
    </lineage>
</organism>